<dbReference type="GO" id="GO:0005737">
    <property type="term" value="C:cytoplasm"/>
    <property type="evidence" value="ECO:0007669"/>
    <property type="project" value="TreeGrafter"/>
</dbReference>
<accession>A0A949NAJ4</accession>
<dbReference type="GO" id="GO:0004364">
    <property type="term" value="F:glutathione transferase activity"/>
    <property type="evidence" value="ECO:0007669"/>
    <property type="project" value="InterPro"/>
</dbReference>
<dbReference type="SUPFAM" id="SSF47616">
    <property type="entry name" value="GST C-terminal domain-like"/>
    <property type="match status" value="1"/>
</dbReference>
<organism evidence="2 3">
    <name type="scientific">Streptomyces tardus</name>
    <dbReference type="NCBI Taxonomy" id="2780544"/>
    <lineage>
        <taxon>Bacteria</taxon>
        <taxon>Bacillati</taxon>
        <taxon>Actinomycetota</taxon>
        <taxon>Actinomycetes</taxon>
        <taxon>Kitasatosporales</taxon>
        <taxon>Streptomycetaceae</taxon>
        <taxon>Streptomyces</taxon>
    </lineage>
</organism>
<dbReference type="PROSITE" id="PS50405">
    <property type="entry name" value="GST_CTER"/>
    <property type="match status" value="1"/>
</dbReference>
<proteinExistence type="predicted"/>
<dbReference type="Gene3D" id="1.20.1050.10">
    <property type="match status" value="1"/>
</dbReference>
<keyword evidence="3" id="KW-1185">Reference proteome</keyword>
<sequence>MSGKNAPAPTTPGFTGRLGDARSGGFYPVPQRYGLHLALSCPSGLRIAIAHALLRLEGRVALHLLPPVPGEGGDHPELRAWYQASRHGHPGPYTAPLLTDAWTGRIVSDRPGDIVTDLATHYGGARELLPVDASQRSRAQELSDLFDRDIGEAAGEAGEARSGAAEALERLLAALGSLEALLERRPYVLGERLTTVDVHLWTTLVRLDHVDRWHLDARATHRIAAHPQLWAYARRLLALPEFGQQLRTSDILSRHHVHCRGLEAAGAAVRIIDWQRPAPLPESCTEQRSNVAAGCRRL</sequence>
<dbReference type="Proteomes" id="UP000694501">
    <property type="component" value="Unassembled WGS sequence"/>
</dbReference>
<dbReference type="PANTHER" id="PTHR32419:SF6">
    <property type="entry name" value="GLUTATHIONE S-TRANSFERASE OMEGA-LIKE 1-RELATED"/>
    <property type="match status" value="1"/>
</dbReference>
<evidence type="ECO:0000313" key="3">
    <source>
        <dbReference type="Proteomes" id="UP000694501"/>
    </source>
</evidence>
<dbReference type="RefSeq" id="WP_211040883.1">
    <property type="nucleotide sequence ID" value="NZ_JAELVF020000004.1"/>
</dbReference>
<reference evidence="2" key="1">
    <citation type="submission" date="2021-06" db="EMBL/GenBank/DDBJ databases">
        <title>Sequencing of actinobacteria type strains.</title>
        <authorList>
            <person name="Nguyen G.-S."/>
            <person name="Wentzel A."/>
        </authorList>
    </citation>
    <scope>NUCLEOTIDE SEQUENCE</scope>
    <source>
        <strain evidence="2">P38-E01</strain>
    </source>
</reference>
<dbReference type="InterPro" id="IPR036282">
    <property type="entry name" value="Glutathione-S-Trfase_C_sf"/>
</dbReference>
<dbReference type="InterPro" id="IPR016639">
    <property type="entry name" value="GST_Omega/GSH"/>
</dbReference>
<name>A0A949NAJ4_9ACTN</name>
<dbReference type="AlphaFoldDB" id="A0A949NAJ4"/>
<dbReference type="PANTHER" id="PTHR32419">
    <property type="entry name" value="GLUTATHIONYL-HYDROQUINONE REDUCTASE"/>
    <property type="match status" value="1"/>
</dbReference>
<dbReference type="EMBL" id="JAELVF020000004">
    <property type="protein sequence ID" value="MBU7600726.1"/>
    <property type="molecule type" value="Genomic_DNA"/>
</dbReference>
<gene>
    <name evidence="2" type="ORF">JGS22_024630</name>
</gene>
<dbReference type="InterPro" id="IPR010987">
    <property type="entry name" value="Glutathione-S-Trfase_C-like"/>
</dbReference>
<dbReference type="Gene3D" id="3.40.30.10">
    <property type="entry name" value="Glutaredoxin"/>
    <property type="match status" value="1"/>
</dbReference>
<feature type="domain" description="GST C-terminal" evidence="1">
    <location>
        <begin position="132"/>
        <end position="280"/>
    </location>
</feature>
<dbReference type="Pfam" id="PF13410">
    <property type="entry name" value="GST_C_2"/>
    <property type="match status" value="1"/>
</dbReference>
<comment type="caution">
    <text evidence="2">The sequence shown here is derived from an EMBL/GenBank/DDBJ whole genome shotgun (WGS) entry which is preliminary data.</text>
</comment>
<evidence type="ECO:0000313" key="2">
    <source>
        <dbReference type="EMBL" id="MBU7600726.1"/>
    </source>
</evidence>
<evidence type="ECO:0000259" key="1">
    <source>
        <dbReference type="PROSITE" id="PS50405"/>
    </source>
</evidence>
<protein>
    <submittedName>
        <fullName evidence="2">Glutathione S-transferase C-terminal domain-containing protein</fullName>
    </submittedName>
</protein>